<evidence type="ECO:0000256" key="4">
    <source>
        <dbReference type="ARBA" id="ARBA00023316"/>
    </source>
</evidence>
<dbReference type="PANTHER" id="PTHR30417">
    <property type="entry name" value="N-ACETYLMURAMOYL-L-ALANINE AMIDASE AMID"/>
    <property type="match status" value="1"/>
</dbReference>
<organism evidence="8 9">
    <name type="scientific">Actinokineospora fastidiosa</name>
    <dbReference type="NCBI Taxonomy" id="1816"/>
    <lineage>
        <taxon>Bacteria</taxon>
        <taxon>Bacillati</taxon>
        <taxon>Actinomycetota</taxon>
        <taxon>Actinomycetes</taxon>
        <taxon>Pseudonocardiales</taxon>
        <taxon>Pseudonocardiaceae</taxon>
        <taxon>Actinokineospora</taxon>
    </lineage>
</organism>
<dbReference type="GO" id="GO:0071555">
    <property type="term" value="P:cell wall organization"/>
    <property type="evidence" value="ECO:0007669"/>
    <property type="project" value="UniProtKB-KW"/>
</dbReference>
<dbReference type="CDD" id="cd06583">
    <property type="entry name" value="PGRP"/>
    <property type="match status" value="1"/>
</dbReference>
<dbReference type="GO" id="GO:0009253">
    <property type="term" value="P:peptidoglycan catabolic process"/>
    <property type="evidence" value="ECO:0007669"/>
    <property type="project" value="InterPro"/>
</dbReference>
<dbReference type="SMART" id="SM00644">
    <property type="entry name" value="Ami_2"/>
    <property type="match status" value="1"/>
</dbReference>
<reference evidence="8" key="1">
    <citation type="journal article" date="2014" name="Int. J. Syst. Evol. Microbiol.">
        <title>Complete genome sequence of Corynebacterium casei LMG S-19264T (=DSM 44701T), isolated from a smear-ripened cheese.</title>
        <authorList>
            <consortium name="US DOE Joint Genome Institute (JGI-PGF)"/>
            <person name="Walter F."/>
            <person name="Albersmeier A."/>
            <person name="Kalinowski J."/>
            <person name="Ruckert C."/>
        </authorList>
    </citation>
    <scope>NUCLEOTIDE SEQUENCE</scope>
    <source>
        <strain evidence="8">JCM 3276</strain>
    </source>
</reference>
<evidence type="ECO:0000256" key="1">
    <source>
        <dbReference type="ARBA" id="ARBA00001561"/>
    </source>
</evidence>
<dbReference type="PANTHER" id="PTHR30417:SF1">
    <property type="entry name" value="N-ACETYLMURAMOYL-L-ALANINE AMIDASE AMID"/>
    <property type="match status" value="1"/>
</dbReference>
<feature type="chain" id="PRO_5039086400" description="N-acetylmuramoyl-L-alanine amidase" evidence="6">
    <location>
        <begin position="26"/>
        <end position="645"/>
    </location>
</feature>
<dbReference type="EMBL" id="BMRB01000001">
    <property type="protein sequence ID" value="GGS23502.1"/>
    <property type="molecule type" value="Genomic_DNA"/>
</dbReference>
<evidence type="ECO:0000313" key="8">
    <source>
        <dbReference type="EMBL" id="GGS23502.1"/>
    </source>
</evidence>
<evidence type="ECO:0000256" key="2">
    <source>
        <dbReference type="ARBA" id="ARBA00011901"/>
    </source>
</evidence>
<dbReference type="GO" id="GO:0008745">
    <property type="term" value="F:N-acetylmuramoyl-L-alanine amidase activity"/>
    <property type="evidence" value="ECO:0007669"/>
    <property type="project" value="UniProtKB-EC"/>
</dbReference>
<keyword evidence="9" id="KW-1185">Reference proteome</keyword>
<keyword evidence="4" id="KW-0961">Cell wall biogenesis/degradation</keyword>
<dbReference type="InterPro" id="IPR036505">
    <property type="entry name" value="Amidase/PGRP_sf"/>
</dbReference>
<dbReference type="FunFam" id="3.40.80.10:FF:000006">
    <property type="entry name" value="N-acetylmuramoyl-L-alanine amidase"/>
    <property type="match status" value="1"/>
</dbReference>
<dbReference type="EC" id="3.5.1.28" evidence="2"/>
<feature type="signal peptide" evidence="6">
    <location>
        <begin position="1"/>
        <end position="25"/>
    </location>
</feature>
<feature type="compositionally biased region" description="Basic and acidic residues" evidence="5">
    <location>
        <begin position="89"/>
        <end position="112"/>
    </location>
</feature>
<protein>
    <recommendedName>
        <fullName evidence="2">N-acetylmuramoyl-L-alanine amidase</fullName>
        <ecNumber evidence="2">3.5.1.28</ecNumber>
    </recommendedName>
</protein>
<dbReference type="InterPro" id="IPR023346">
    <property type="entry name" value="Lysozyme-like_dom_sf"/>
</dbReference>
<proteinExistence type="predicted"/>
<sequence>MHRRRTLAVAVVALAALAITAPATAQPAEEKRQRAFAAAADEFDVPADLLMALSYLESRWDANAGAPSVSAGYGPMHLTDAATATAGGTHHDHGEDPRGDTARPELKPTHQDVDISAPALHTLPRAAELTGIAPETLRSDPAANIRGGAALLAHYQRELGPLSDDPADWYGAVARYSGATDTRTAEVFADEVYGVLRQGFARTTDDGQKMRLKARSVEPDKSVLNRMGLTQTATAAAVECPSDVACQWVGAPYGQFNDSNGNPTYGNHDKSNRPTNQKVDYIVIHDVEGSYAGALSSVQTLTRPASWHYTLRSNDGHIAQHVATKDVGWHAGNWYVNSKAIGLEHEGFAAQGTWYTEAMYRTSAKLVKYLAAKYNVPLDRHHIVGHDNVPGPIASRIPAMHWDPGPYWNWTHYFGLLGAPFTADGTPYTNVVTIRPDWATNKPRFTGCDGTSAACPSRSSTSVVLRSAPRDDAPLLKDIGLRPNGAVSTMHVSDIGSRVDSGQKFAVAERSGDWTAIWYLGQKGWLRTSQTVPSRGVQVWPKPGLTAVPVYGRAYPQASAYPSGITPEPVEALPYRMLAGQKYIMGGDVASEYFKATTFDPAHHTVVRGERYIQVQFGHRFGFVKASDVSLRTDYVVPEPTRPRR</sequence>
<comment type="caution">
    <text evidence="8">The sequence shown here is derived from an EMBL/GenBank/DDBJ whole genome shotgun (WGS) entry which is preliminary data.</text>
</comment>
<evidence type="ECO:0000259" key="7">
    <source>
        <dbReference type="SMART" id="SM00644"/>
    </source>
</evidence>
<comment type="catalytic activity">
    <reaction evidence="1">
        <text>Hydrolyzes the link between N-acetylmuramoyl residues and L-amino acid residues in certain cell-wall glycopeptides.</text>
        <dbReference type="EC" id="3.5.1.28"/>
    </reaction>
</comment>
<dbReference type="InterPro" id="IPR051206">
    <property type="entry name" value="NAMLAA_amidase_2"/>
</dbReference>
<evidence type="ECO:0000313" key="9">
    <source>
        <dbReference type="Proteomes" id="UP000660680"/>
    </source>
</evidence>
<dbReference type="Gene3D" id="3.40.80.10">
    <property type="entry name" value="Peptidoglycan recognition protein-like"/>
    <property type="match status" value="1"/>
</dbReference>
<dbReference type="GO" id="GO:0009254">
    <property type="term" value="P:peptidoglycan turnover"/>
    <property type="evidence" value="ECO:0007669"/>
    <property type="project" value="TreeGrafter"/>
</dbReference>
<name>A0A918G8D9_9PSEU</name>
<dbReference type="SUPFAM" id="SSF55846">
    <property type="entry name" value="N-acetylmuramoyl-L-alanine amidase-like"/>
    <property type="match status" value="1"/>
</dbReference>
<dbReference type="InterPro" id="IPR002502">
    <property type="entry name" value="Amidase_domain"/>
</dbReference>
<feature type="domain" description="N-acetylmuramoyl-L-alanine amidase" evidence="7">
    <location>
        <begin position="268"/>
        <end position="405"/>
    </location>
</feature>
<dbReference type="Gene3D" id="1.10.530.10">
    <property type="match status" value="1"/>
</dbReference>
<dbReference type="Proteomes" id="UP000660680">
    <property type="component" value="Unassembled WGS sequence"/>
</dbReference>
<gene>
    <name evidence="8" type="ORF">GCM10010171_15720</name>
</gene>
<accession>A0A918G8D9</accession>
<reference evidence="8" key="2">
    <citation type="submission" date="2020-09" db="EMBL/GenBank/DDBJ databases">
        <authorList>
            <person name="Sun Q."/>
            <person name="Ohkuma M."/>
        </authorList>
    </citation>
    <scope>NUCLEOTIDE SEQUENCE</scope>
    <source>
        <strain evidence="8">JCM 3276</strain>
    </source>
</reference>
<dbReference type="RefSeq" id="WP_229786664.1">
    <property type="nucleotide sequence ID" value="NZ_BMRB01000001.1"/>
</dbReference>
<feature type="region of interest" description="Disordered" evidence="5">
    <location>
        <begin position="84"/>
        <end position="112"/>
    </location>
</feature>
<evidence type="ECO:0000256" key="5">
    <source>
        <dbReference type="SAM" id="MobiDB-lite"/>
    </source>
</evidence>
<dbReference type="Pfam" id="PF01510">
    <property type="entry name" value="Amidase_2"/>
    <property type="match status" value="1"/>
</dbReference>
<keyword evidence="3" id="KW-0378">Hydrolase</keyword>
<keyword evidence="6" id="KW-0732">Signal</keyword>
<evidence type="ECO:0000256" key="6">
    <source>
        <dbReference type="SAM" id="SignalP"/>
    </source>
</evidence>
<dbReference type="SUPFAM" id="SSF53955">
    <property type="entry name" value="Lysozyme-like"/>
    <property type="match status" value="1"/>
</dbReference>
<evidence type="ECO:0000256" key="3">
    <source>
        <dbReference type="ARBA" id="ARBA00022801"/>
    </source>
</evidence>
<dbReference type="AlphaFoldDB" id="A0A918G8D9"/>